<dbReference type="InterPro" id="IPR025493">
    <property type="entry name" value="DUF4384"/>
</dbReference>
<accession>A0A9W6FXZ8</accession>
<dbReference type="InterPro" id="IPR011600">
    <property type="entry name" value="Pept_C14_caspase"/>
</dbReference>
<evidence type="ECO:0000259" key="2">
    <source>
        <dbReference type="Pfam" id="PF00656"/>
    </source>
</evidence>
<gene>
    <name evidence="4" type="ORF">GHYDROH2_03740</name>
</gene>
<dbReference type="InterPro" id="IPR050452">
    <property type="entry name" value="Metacaspase"/>
</dbReference>
<dbReference type="EMBL" id="BSDS01000001">
    <property type="protein sequence ID" value="GLI36873.1"/>
    <property type="molecule type" value="Genomic_DNA"/>
</dbReference>
<name>A0A9W6FXZ8_9BACT</name>
<dbReference type="GO" id="GO:0005737">
    <property type="term" value="C:cytoplasm"/>
    <property type="evidence" value="ECO:0007669"/>
    <property type="project" value="TreeGrafter"/>
</dbReference>
<dbReference type="RefSeq" id="WP_214187220.1">
    <property type="nucleotide sequence ID" value="NZ_BSDS01000001.1"/>
</dbReference>
<dbReference type="Pfam" id="PF00656">
    <property type="entry name" value="Peptidase_C14"/>
    <property type="match status" value="1"/>
</dbReference>
<evidence type="ECO:0000313" key="5">
    <source>
        <dbReference type="Proteomes" id="UP001144352"/>
    </source>
</evidence>
<dbReference type="InterPro" id="IPR029030">
    <property type="entry name" value="Caspase-like_dom_sf"/>
</dbReference>
<feature type="domain" description="DUF4384" evidence="3">
    <location>
        <begin position="557"/>
        <end position="634"/>
    </location>
</feature>
<dbReference type="Proteomes" id="UP001144352">
    <property type="component" value="Unassembled WGS sequence"/>
</dbReference>
<evidence type="ECO:0000259" key="3">
    <source>
        <dbReference type="Pfam" id="PF14326"/>
    </source>
</evidence>
<dbReference type="SUPFAM" id="SSF52129">
    <property type="entry name" value="Caspase-like"/>
    <property type="match status" value="1"/>
</dbReference>
<sequence>MKALRLLPLLLWMVLCQNVISARAAQHALLIGISDYGGTGFRNLDGTLNDVELVRGMLKDRFGFAESDIRVLTNAAANHSSIQKAFADLAARVKEGDFVYIQYSGHGSRTPDLNGDEKPRFSGDQPLDSTWVSFGARVKAEGKGDARGGMKDADNYDILDDELGEWLAPIYRKTANVAFVSDSCHSGSMTRGEAPKTRAIPVDMRRHPLGERKFALPVQAGVRIGAARDDQEAGEFPAPDGKSYGLFTWHWVQALYQSSPGDTWDDVFKRTVALIGKERETRQHPQIEGEIRRSAFDGSFPPPVLSIPVTDVLDDGKAVTLKAGKFTGMTIGSTFRKKGGAATLVITSVQPFASTADVTAGTFKAGDLVVEETHVYPFEPLRVFVRADLGQDSPVAAILRDAVTGIPGYAPATSQKEADLLLLVIRPKRQGDQYVKETPNATLPQPDPAAQPEIWVLAPDERPTRENLRISASDPKRARELVTENLRKMAKVREIRSLGEKSGGGGAAIELMITRYVPDKNCTGDGCLDVPDEKAKGLYRKVGTFPAHQMQEQQLSRGDILTLSVRNNSTTDLYCYLIDITQAGKIEAIYPKPENSASEVLVSARTTRDFADVAGLIIEEPGQETLKVIASQVPLDVSLFEQGGYRTRGAMKGGANPLEDYLANAMGGRTRGSGVATNSNNARWGAASAMFEVR</sequence>
<comment type="caution">
    <text evidence="4">The sequence shown here is derived from an EMBL/GenBank/DDBJ whole genome shotgun (WGS) entry which is preliminary data.</text>
</comment>
<evidence type="ECO:0000313" key="4">
    <source>
        <dbReference type="EMBL" id="GLI36873.1"/>
    </source>
</evidence>
<dbReference type="PANTHER" id="PTHR48104">
    <property type="entry name" value="METACASPASE-4"/>
    <property type="match status" value="1"/>
</dbReference>
<dbReference type="PANTHER" id="PTHR48104:SF30">
    <property type="entry name" value="METACASPASE-1"/>
    <property type="match status" value="1"/>
</dbReference>
<dbReference type="Gene3D" id="3.40.50.1460">
    <property type="match status" value="1"/>
</dbReference>
<feature type="chain" id="PRO_5040855341" description="Peptidase C14" evidence="1">
    <location>
        <begin position="25"/>
        <end position="694"/>
    </location>
</feature>
<organism evidence="4 5">
    <name type="scientific">Geobacter hydrogenophilus</name>
    <dbReference type="NCBI Taxonomy" id="40983"/>
    <lineage>
        <taxon>Bacteria</taxon>
        <taxon>Pseudomonadati</taxon>
        <taxon>Thermodesulfobacteriota</taxon>
        <taxon>Desulfuromonadia</taxon>
        <taxon>Geobacterales</taxon>
        <taxon>Geobacteraceae</taxon>
        <taxon>Geobacter</taxon>
    </lineage>
</organism>
<protein>
    <recommendedName>
        <fullName evidence="6">Peptidase C14</fullName>
    </recommendedName>
</protein>
<dbReference type="GO" id="GO:0004197">
    <property type="term" value="F:cysteine-type endopeptidase activity"/>
    <property type="evidence" value="ECO:0007669"/>
    <property type="project" value="InterPro"/>
</dbReference>
<proteinExistence type="predicted"/>
<dbReference type="Pfam" id="PF14326">
    <property type="entry name" value="DUF4384"/>
    <property type="match status" value="1"/>
</dbReference>
<evidence type="ECO:0008006" key="6">
    <source>
        <dbReference type="Google" id="ProtNLM"/>
    </source>
</evidence>
<keyword evidence="5" id="KW-1185">Reference proteome</keyword>
<dbReference type="GO" id="GO:0006508">
    <property type="term" value="P:proteolysis"/>
    <property type="evidence" value="ECO:0007669"/>
    <property type="project" value="InterPro"/>
</dbReference>
<evidence type="ECO:0000256" key="1">
    <source>
        <dbReference type="SAM" id="SignalP"/>
    </source>
</evidence>
<feature type="domain" description="Peptidase C14 caspase" evidence="2">
    <location>
        <begin position="26"/>
        <end position="293"/>
    </location>
</feature>
<reference evidence="4" key="1">
    <citation type="submission" date="2022-12" db="EMBL/GenBank/DDBJ databases">
        <title>Reference genome sequencing for broad-spectrum identification of bacterial and archaeal isolates by mass spectrometry.</title>
        <authorList>
            <person name="Sekiguchi Y."/>
            <person name="Tourlousse D.M."/>
        </authorList>
    </citation>
    <scope>NUCLEOTIDE SEQUENCE</scope>
    <source>
        <strain evidence="4">H2</strain>
    </source>
</reference>
<dbReference type="AlphaFoldDB" id="A0A9W6FXZ8"/>
<feature type="signal peptide" evidence="1">
    <location>
        <begin position="1"/>
        <end position="24"/>
    </location>
</feature>
<keyword evidence="1" id="KW-0732">Signal</keyword>